<proteinExistence type="predicted"/>
<gene>
    <name evidence="2" type="ORF">RNB18_43310</name>
</gene>
<dbReference type="RefSeq" id="WP_311719631.1">
    <property type="nucleotide sequence ID" value="NZ_JAVREZ010000024.1"/>
</dbReference>
<keyword evidence="3" id="KW-1185">Reference proteome</keyword>
<dbReference type="Proteomes" id="UP001183824">
    <property type="component" value="Unassembled WGS sequence"/>
</dbReference>
<sequence length="220" mass="21934">MRGLPARCIASCALCAALLVAVAGPTAAASRGPVPVPHADALRPQVEALAELGGVLTPVTDLLNAVLKADNGQISVEQAAELGDAVKDATAKITEEASVAAVTLPATGMTTTPSTTTGITTTPIPSLLLTLIQNGDDAGERSVKAPADLLDDALDALEKAIDDLLTAVTSGEATQVESTLPAVISGLVDTVAATMLDTELPAPDLAGLSSLPSSSQLPLS</sequence>
<feature type="chain" id="PRO_5046196126" description="Secreted protein" evidence="1">
    <location>
        <begin position="29"/>
        <end position="220"/>
    </location>
</feature>
<keyword evidence="1" id="KW-0732">Signal</keyword>
<organism evidence="2 3">
    <name type="scientific">Streptomyces doebereineriae</name>
    <dbReference type="NCBI Taxonomy" id="3075528"/>
    <lineage>
        <taxon>Bacteria</taxon>
        <taxon>Bacillati</taxon>
        <taxon>Actinomycetota</taxon>
        <taxon>Actinomycetes</taxon>
        <taxon>Kitasatosporales</taxon>
        <taxon>Streptomycetaceae</taxon>
        <taxon>Streptomyces</taxon>
    </lineage>
</organism>
<evidence type="ECO:0008006" key="4">
    <source>
        <dbReference type="Google" id="ProtNLM"/>
    </source>
</evidence>
<comment type="caution">
    <text evidence="2">The sequence shown here is derived from an EMBL/GenBank/DDBJ whole genome shotgun (WGS) entry which is preliminary data.</text>
</comment>
<protein>
    <recommendedName>
        <fullName evidence="4">Secreted protein</fullName>
    </recommendedName>
</protein>
<evidence type="ECO:0000256" key="1">
    <source>
        <dbReference type="SAM" id="SignalP"/>
    </source>
</evidence>
<reference evidence="3" key="1">
    <citation type="submission" date="2023-07" db="EMBL/GenBank/DDBJ databases">
        <title>30 novel species of actinomycetes from the DSMZ collection.</title>
        <authorList>
            <person name="Nouioui I."/>
        </authorList>
    </citation>
    <scope>NUCLEOTIDE SEQUENCE [LARGE SCALE GENOMIC DNA]</scope>
    <source>
        <strain evidence="3">DSM 41640</strain>
    </source>
</reference>
<evidence type="ECO:0000313" key="3">
    <source>
        <dbReference type="Proteomes" id="UP001183824"/>
    </source>
</evidence>
<dbReference type="EMBL" id="JAVREZ010000024">
    <property type="protein sequence ID" value="MDT0486919.1"/>
    <property type="molecule type" value="Genomic_DNA"/>
</dbReference>
<name>A0ABU2VMT6_9ACTN</name>
<feature type="signal peptide" evidence="1">
    <location>
        <begin position="1"/>
        <end position="28"/>
    </location>
</feature>
<accession>A0ABU2VMT6</accession>
<evidence type="ECO:0000313" key="2">
    <source>
        <dbReference type="EMBL" id="MDT0486919.1"/>
    </source>
</evidence>